<evidence type="ECO:0000256" key="8">
    <source>
        <dbReference type="SAM" id="MobiDB-lite"/>
    </source>
</evidence>
<sequence>MNPQSPRWIEPAIAAGSVVLLLALSYQILAPFIAALVWAGILVYATWTPFLWLSRKLGDRRGLAAALLVLLFALLILVPLVVAGVELSLNLDEIVAWARSKLNGGLPDLPAWLLSLPWFGPKLAEFWGELNAGDPETMARLHEWIKPLGGFLLVFGKAVGSGLLLLVLSLFFSFFLYVSGHSFVKWLMAALRRIGGERAQALMKLAGGTVRGVVYGFIGTALVQGALAWFGYWLAGVPNAAAFGLVSCFLSLIPGGPSLLGLPVAAWLYMQGGTGWAIFLAIWMVAVVASADNIVKPLVIGKESNLPFVLILIGVLGGALAWGMLGVFLGPTLLAVSFTLLRNWGATPTLAEAEAAMTPPADTLSEAVAVATGRRHAAPEGRPASAVVIPTEEAPPPGEDLSTDQR</sequence>
<dbReference type="Pfam" id="PF01594">
    <property type="entry name" value="AI-2E_transport"/>
    <property type="match status" value="1"/>
</dbReference>
<keyword evidence="4" id="KW-1003">Cell membrane</keyword>
<dbReference type="EMBL" id="SUMF01000031">
    <property type="protein sequence ID" value="TJZ66654.1"/>
    <property type="molecule type" value="Genomic_DNA"/>
</dbReference>
<evidence type="ECO:0000313" key="10">
    <source>
        <dbReference type="EMBL" id="TJZ66654.1"/>
    </source>
</evidence>
<dbReference type="InterPro" id="IPR002549">
    <property type="entry name" value="AI-2E-like"/>
</dbReference>
<feature type="transmembrane region" description="Helical" evidence="9">
    <location>
        <begin position="12"/>
        <end position="29"/>
    </location>
</feature>
<feature type="transmembrane region" description="Helical" evidence="9">
    <location>
        <begin position="212"/>
        <end position="235"/>
    </location>
</feature>
<organism evidence="10 11">
    <name type="scientific">Chitiniphilus eburneus</name>
    <dbReference type="NCBI Taxonomy" id="2571148"/>
    <lineage>
        <taxon>Bacteria</taxon>
        <taxon>Pseudomonadati</taxon>
        <taxon>Pseudomonadota</taxon>
        <taxon>Betaproteobacteria</taxon>
        <taxon>Neisseriales</taxon>
        <taxon>Chitinibacteraceae</taxon>
        <taxon>Chitiniphilus</taxon>
    </lineage>
</organism>
<feature type="transmembrane region" description="Helical" evidence="9">
    <location>
        <begin position="65"/>
        <end position="89"/>
    </location>
</feature>
<keyword evidence="5 9" id="KW-0812">Transmembrane</keyword>
<feature type="transmembrane region" description="Helical" evidence="9">
    <location>
        <begin position="35"/>
        <end position="53"/>
    </location>
</feature>
<name>A0A4U0PUC4_9NEIS</name>
<comment type="similarity">
    <text evidence="2">Belongs to the autoinducer-2 exporter (AI-2E) (TC 2.A.86) family.</text>
</comment>
<keyword evidence="3" id="KW-0813">Transport</keyword>
<evidence type="ECO:0000313" key="11">
    <source>
        <dbReference type="Proteomes" id="UP000310016"/>
    </source>
</evidence>
<evidence type="ECO:0000256" key="2">
    <source>
        <dbReference type="ARBA" id="ARBA00009773"/>
    </source>
</evidence>
<evidence type="ECO:0000256" key="7">
    <source>
        <dbReference type="ARBA" id="ARBA00023136"/>
    </source>
</evidence>
<evidence type="ECO:0000256" key="5">
    <source>
        <dbReference type="ARBA" id="ARBA00022692"/>
    </source>
</evidence>
<evidence type="ECO:0000256" key="1">
    <source>
        <dbReference type="ARBA" id="ARBA00004651"/>
    </source>
</evidence>
<keyword evidence="11" id="KW-1185">Reference proteome</keyword>
<evidence type="ECO:0000256" key="9">
    <source>
        <dbReference type="SAM" id="Phobius"/>
    </source>
</evidence>
<dbReference type="AlphaFoldDB" id="A0A4U0PUC4"/>
<reference evidence="10 11" key="1">
    <citation type="submission" date="2019-04" db="EMBL/GenBank/DDBJ databases">
        <title>Chitiniphilus eburnea sp. nov., a novel chitinolytic bacterium isolated from aquaculture sludge.</title>
        <authorList>
            <person name="Sheng M."/>
        </authorList>
    </citation>
    <scope>NUCLEOTIDE SEQUENCE [LARGE SCALE GENOMIC DNA]</scope>
    <source>
        <strain evidence="10 11">HX-2-15</strain>
    </source>
</reference>
<proteinExistence type="inferred from homology"/>
<dbReference type="GO" id="GO:0005886">
    <property type="term" value="C:plasma membrane"/>
    <property type="evidence" value="ECO:0007669"/>
    <property type="project" value="UniProtKB-SubCell"/>
</dbReference>
<evidence type="ECO:0000256" key="4">
    <source>
        <dbReference type="ARBA" id="ARBA00022475"/>
    </source>
</evidence>
<dbReference type="Proteomes" id="UP000310016">
    <property type="component" value="Unassembled WGS sequence"/>
</dbReference>
<dbReference type="PANTHER" id="PTHR21716">
    <property type="entry name" value="TRANSMEMBRANE PROTEIN"/>
    <property type="match status" value="1"/>
</dbReference>
<dbReference type="OrthoDB" id="106838at2"/>
<feature type="transmembrane region" description="Helical" evidence="9">
    <location>
        <begin position="307"/>
        <end position="336"/>
    </location>
</feature>
<comment type="subcellular location">
    <subcellularLocation>
        <location evidence="1">Cell membrane</location>
        <topology evidence="1">Multi-pass membrane protein</topology>
    </subcellularLocation>
</comment>
<dbReference type="PANTHER" id="PTHR21716:SF67">
    <property type="entry name" value="TRANSPORT PROTEIN YDIK-RELATED"/>
    <property type="match status" value="1"/>
</dbReference>
<dbReference type="RefSeq" id="WP_136774654.1">
    <property type="nucleotide sequence ID" value="NZ_CP156074.1"/>
</dbReference>
<gene>
    <name evidence="10" type="ORF">FAZ21_17130</name>
</gene>
<protein>
    <submittedName>
        <fullName evidence="10">AI-2E family transporter</fullName>
    </submittedName>
</protein>
<evidence type="ECO:0000256" key="6">
    <source>
        <dbReference type="ARBA" id="ARBA00022989"/>
    </source>
</evidence>
<feature type="transmembrane region" description="Helical" evidence="9">
    <location>
        <begin position="276"/>
        <end position="295"/>
    </location>
</feature>
<keyword evidence="7 9" id="KW-0472">Membrane</keyword>
<keyword evidence="6 9" id="KW-1133">Transmembrane helix</keyword>
<accession>A0A4U0PUC4</accession>
<feature type="transmembrane region" description="Helical" evidence="9">
    <location>
        <begin position="241"/>
        <end position="269"/>
    </location>
</feature>
<feature type="region of interest" description="Disordered" evidence="8">
    <location>
        <begin position="375"/>
        <end position="406"/>
    </location>
</feature>
<evidence type="ECO:0000256" key="3">
    <source>
        <dbReference type="ARBA" id="ARBA00022448"/>
    </source>
</evidence>
<comment type="caution">
    <text evidence="10">The sequence shown here is derived from an EMBL/GenBank/DDBJ whole genome shotgun (WGS) entry which is preliminary data.</text>
</comment>